<feature type="transmembrane region" description="Helical" evidence="1">
    <location>
        <begin position="20"/>
        <end position="48"/>
    </location>
</feature>
<keyword evidence="1" id="KW-0472">Membrane</keyword>
<sequence length="721" mass="79929">MKLFWYPEKGPDNVNISPVVISNLLLIAVKVHEVLVLASLASVFLSLFRRRLVSEGVRLGFLTSGYRVGDIWYLASGAFWRHGVFGVLSFWELMLASILAWFTLLSLIVGPASGTLLLPSLGWYELEGPFANVDMPMASGAFPDWVWPKSLSEYGWASEDMIVSCNGALGILRDSCPAGGFTVFSNWVDGAHLTNLEEGPTFQDASSNLRRQILITQAVDTNVSDDNPVTLATTTSAFSTISLGLFGRYSKRHDIGTIHKTTRYRLNTTTPMLQPFVQTKCEAYDRDELQNAGGRVRYPTRFLNCYGDIGCLDRRGRDELFPLSYLILSNTSNAVTELRLAIDAPDQDTDGSTLYFIGNLPYTKKEGDFTVQKSWVYACSALARWVPTKLTIDPSVNNTVQSNFSSVTAMREMFKNEDVSVNGSVLSFNSYWMSYVNPALNITRDYYDENGTIVREELPTLALQDITDTLVRMPLTTNGTLIAGDLANSNTKSNAEFLLARLYAAWLADNLARLAAPAKPFLFLERSNTSLEVADLYQIASTEEQTTRYTSKGLDEPYVRDYDADSTKGAADDLNLTMRGLQEEFRAMVPIDFNAERYGYGSGQDSRTQTFAIFTMLAYLGVIGVYALVIALMSLNDCRTGVWGRSRIALFGLRACSDMQDLVVLALRSSAPKEGEQDNDGANVRGETNRVLQEAVRVRSAEGNTVRLVIGDNEGLLRRRG</sequence>
<protein>
    <submittedName>
        <fullName evidence="2">Uncharacterized protein</fullName>
    </submittedName>
</protein>
<dbReference type="AlphaFoldDB" id="A0AA37GCZ8"/>
<evidence type="ECO:0000256" key="1">
    <source>
        <dbReference type="SAM" id="Phobius"/>
    </source>
</evidence>
<dbReference type="EMBL" id="BPPX01000002">
    <property type="protein sequence ID" value="GJC78605.1"/>
    <property type="molecule type" value="Genomic_DNA"/>
</dbReference>
<dbReference type="Proteomes" id="UP001055172">
    <property type="component" value="Unassembled WGS sequence"/>
</dbReference>
<reference evidence="2 3" key="1">
    <citation type="submission" date="2021-07" db="EMBL/GenBank/DDBJ databases">
        <title>Genome data of Colletotrichum spaethianum.</title>
        <authorList>
            <person name="Utami Y.D."/>
            <person name="Hiruma K."/>
        </authorList>
    </citation>
    <scope>NUCLEOTIDE SEQUENCE [LARGE SCALE GENOMIC DNA]</scope>
    <source>
        <strain evidence="2 3">MAFF 242679</strain>
    </source>
</reference>
<organism evidence="2 3">
    <name type="scientific">Colletotrichum liriopes</name>
    <dbReference type="NCBI Taxonomy" id="708192"/>
    <lineage>
        <taxon>Eukaryota</taxon>
        <taxon>Fungi</taxon>
        <taxon>Dikarya</taxon>
        <taxon>Ascomycota</taxon>
        <taxon>Pezizomycotina</taxon>
        <taxon>Sordariomycetes</taxon>
        <taxon>Hypocreomycetidae</taxon>
        <taxon>Glomerellales</taxon>
        <taxon>Glomerellaceae</taxon>
        <taxon>Colletotrichum</taxon>
        <taxon>Colletotrichum spaethianum species complex</taxon>
    </lineage>
</organism>
<name>A0AA37GCZ8_9PEZI</name>
<gene>
    <name evidence="2" type="ORF">ColLi_01443</name>
</gene>
<keyword evidence="1" id="KW-0812">Transmembrane</keyword>
<evidence type="ECO:0000313" key="2">
    <source>
        <dbReference type="EMBL" id="GJC78605.1"/>
    </source>
</evidence>
<comment type="caution">
    <text evidence="2">The sequence shown here is derived from an EMBL/GenBank/DDBJ whole genome shotgun (WGS) entry which is preliminary data.</text>
</comment>
<keyword evidence="3" id="KW-1185">Reference proteome</keyword>
<evidence type="ECO:0000313" key="3">
    <source>
        <dbReference type="Proteomes" id="UP001055172"/>
    </source>
</evidence>
<accession>A0AA37GCZ8</accession>
<keyword evidence="1" id="KW-1133">Transmembrane helix</keyword>
<feature type="transmembrane region" description="Helical" evidence="1">
    <location>
        <begin position="84"/>
        <end position="109"/>
    </location>
</feature>
<proteinExistence type="predicted"/>
<feature type="transmembrane region" description="Helical" evidence="1">
    <location>
        <begin position="611"/>
        <end position="635"/>
    </location>
</feature>